<gene>
    <name evidence="2" type="ORF">BgAZ_404610</name>
</gene>
<feature type="compositionally biased region" description="Basic and acidic residues" evidence="1">
    <location>
        <begin position="624"/>
        <end position="636"/>
    </location>
</feature>
<dbReference type="AlphaFoldDB" id="A0AAD8LNQ3"/>
<feature type="region of interest" description="Disordered" evidence="1">
    <location>
        <begin position="111"/>
        <end position="159"/>
    </location>
</feature>
<name>A0AAD8LNQ3_BABGI</name>
<keyword evidence="3" id="KW-1185">Reference proteome</keyword>
<reference evidence="2" key="1">
    <citation type="submission" date="2023-08" db="EMBL/GenBank/DDBJ databases">
        <title>Draft sequence of the Babesia gibsoni genome.</title>
        <authorList>
            <person name="Yamagishi J.Y."/>
            <person name="Xuan X.X."/>
        </authorList>
    </citation>
    <scope>NUCLEOTIDE SEQUENCE</scope>
    <source>
        <strain evidence="2">Azabu</strain>
    </source>
</reference>
<dbReference type="EMBL" id="JAVEPI010000004">
    <property type="protein sequence ID" value="KAK1442431.1"/>
    <property type="molecule type" value="Genomic_DNA"/>
</dbReference>
<comment type="caution">
    <text evidence="2">The sequence shown here is derived from an EMBL/GenBank/DDBJ whole genome shotgun (WGS) entry which is preliminary data.</text>
</comment>
<feature type="region of interest" description="Disordered" evidence="1">
    <location>
        <begin position="615"/>
        <end position="666"/>
    </location>
</feature>
<dbReference type="Proteomes" id="UP001230268">
    <property type="component" value="Unassembled WGS sequence"/>
</dbReference>
<evidence type="ECO:0000313" key="3">
    <source>
        <dbReference type="Proteomes" id="UP001230268"/>
    </source>
</evidence>
<evidence type="ECO:0000313" key="2">
    <source>
        <dbReference type="EMBL" id="KAK1442431.1"/>
    </source>
</evidence>
<feature type="region of interest" description="Disordered" evidence="1">
    <location>
        <begin position="270"/>
        <end position="326"/>
    </location>
</feature>
<evidence type="ECO:0000256" key="1">
    <source>
        <dbReference type="SAM" id="MobiDB-lite"/>
    </source>
</evidence>
<sequence>MGFKTSVSRGTAPLSAEEGSIFKLLSQLTRTGGGDCGEEELDSLFLQFLSIRINDLPYEALEIYCQSFVIENLLNVNLRHGNLYGYWNRYSNLLEQILDNEIPAAVHKSTVVDPPNSTKEDHNNELDSCAEGDLPINPDSTDHAKDVGDGIQTTSSKSHRKSSVSLAAIKDIFSRKSRGSRSNSGSIELNNLTRANTGEKQLSIYKEYKYGKIFLADCLSIFVVSRILCKGLIGKINTTEFLFHMDYIAYYLSNGVLAFFKLENDQRDECAPRPVSTPLPTGKAEDSVKETVENADEERSDNEVGFSDKNILTSGSSSDSQEEGDSCTEENRIYYRRMTLNICTEDKALTIKVARGATSSQIVDDVIETAKKVWSIGTMESLKCGFCLVDAKMSIFSLMNIARLLESVTADVEFAIIPFCTSTYGTQKDTSPLQKLFNATYSYITADFQPISDSHEAFLMASRSMAADVLVMLLSCIVMKPYLFTKQEDAEKTFPLAFRWINEVSPTTKSVAPFYYIHMDAVRSQLLMDPLSEMEQHNLESVMAYSMNYSNPIKYGLLDSLHSRIGPEGLDKTAYCLIRLLRLNTSTKYKVHVNNLRNHVTTLLLLLLEKGRGNEVSNSMPYRDNPRDTSGDHNYKEGASVSSIANDTETTDVGVNEGGEFTGKSDKGSGGSYIEFHLSPEVIVGIANALASVSPSVIYSQESLLLLVDAMSETALFSNIFYSALTNFTKEVLSSLNKKYAVGKCKEENNIPKSPTVRTLIRITSHYFRHCKNTDVEDTSLNIAKILHVLLEVLQWNFECQKDELLINSALLLADQLFEMPLVINRAASQSIINFMCSWMSTANIYMDKIPVGKYEVPSIASIKCMMLLKMVFVASKAIKVALSPATLDMNLDLVQAILDHCSLDTLEGLLFSLKDNSFDDTSALLGLDEIRGGVIKMLDFVSLILRTFMGFKMQSMHLFTENKEGFSATAVMAAVSELIREINEEDADKKSALALAIGRDLIKPFSLKENKAMLRFYHMSQLWISAYSNQQRLKLWHYYPPKR</sequence>
<feature type="compositionally biased region" description="Basic and acidic residues" evidence="1">
    <location>
        <begin position="283"/>
        <end position="292"/>
    </location>
</feature>
<proteinExistence type="predicted"/>
<feature type="compositionally biased region" description="Polar residues" evidence="1">
    <location>
        <begin position="640"/>
        <end position="653"/>
    </location>
</feature>
<organism evidence="2 3">
    <name type="scientific">Babesia gibsoni</name>
    <dbReference type="NCBI Taxonomy" id="33632"/>
    <lineage>
        <taxon>Eukaryota</taxon>
        <taxon>Sar</taxon>
        <taxon>Alveolata</taxon>
        <taxon>Apicomplexa</taxon>
        <taxon>Aconoidasida</taxon>
        <taxon>Piroplasmida</taxon>
        <taxon>Babesiidae</taxon>
        <taxon>Babesia</taxon>
    </lineage>
</organism>
<accession>A0AAD8LNQ3</accession>
<protein>
    <submittedName>
        <fullName evidence="2">Uncharacterized protein</fullName>
    </submittedName>
</protein>